<dbReference type="InterPro" id="IPR009883">
    <property type="entry name" value="YgfX"/>
</dbReference>
<keyword evidence="1" id="KW-0812">Transmembrane</keyword>
<keyword evidence="3" id="KW-1185">Reference proteome</keyword>
<evidence type="ECO:0000313" key="2">
    <source>
        <dbReference type="EMBL" id="MDP4535408.1"/>
    </source>
</evidence>
<organism evidence="2 3">
    <name type="scientific">Alkalimonas collagenimarina</name>
    <dbReference type="NCBI Taxonomy" id="400390"/>
    <lineage>
        <taxon>Bacteria</taxon>
        <taxon>Pseudomonadati</taxon>
        <taxon>Pseudomonadota</taxon>
        <taxon>Gammaproteobacteria</taxon>
        <taxon>Alkalimonas</taxon>
    </lineage>
</organism>
<sequence length="149" mass="17483">MFESSVAIWPSRWRRYLLIAPLLLAVSLALLLPSSGLWLWSYLVLLALFACFWWQQWSERQISQSLLIGEQGELRWLQGDTPAGQLQADSLVLEWAIRLHWRTAPSRVYPRGQMQQRWLFADQCSDDDFRAIARSIRQRQLLLNQASRV</sequence>
<evidence type="ECO:0008006" key="4">
    <source>
        <dbReference type="Google" id="ProtNLM"/>
    </source>
</evidence>
<evidence type="ECO:0000256" key="1">
    <source>
        <dbReference type="SAM" id="Phobius"/>
    </source>
</evidence>
<accession>A0ABT9GWK6</accession>
<keyword evidence="1" id="KW-0472">Membrane</keyword>
<dbReference type="RefSeq" id="WP_305892678.1">
    <property type="nucleotide sequence ID" value="NZ_JAUZVZ010000005.1"/>
</dbReference>
<gene>
    <name evidence="2" type="ORF">Q3O60_04295</name>
</gene>
<dbReference type="EMBL" id="JAUZVZ010000005">
    <property type="protein sequence ID" value="MDP4535408.1"/>
    <property type="molecule type" value="Genomic_DNA"/>
</dbReference>
<dbReference type="Pfam" id="PF07254">
    <property type="entry name" value="Cpta_toxin"/>
    <property type="match status" value="1"/>
</dbReference>
<name>A0ABT9GWK6_9GAMM</name>
<proteinExistence type="predicted"/>
<keyword evidence="1" id="KW-1133">Transmembrane helix</keyword>
<feature type="transmembrane region" description="Helical" evidence="1">
    <location>
        <begin position="12"/>
        <end position="31"/>
    </location>
</feature>
<protein>
    <recommendedName>
        <fullName evidence="4">Toxin CptA</fullName>
    </recommendedName>
</protein>
<feature type="transmembrane region" description="Helical" evidence="1">
    <location>
        <begin position="37"/>
        <end position="54"/>
    </location>
</feature>
<evidence type="ECO:0000313" key="3">
    <source>
        <dbReference type="Proteomes" id="UP001231616"/>
    </source>
</evidence>
<reference evidence="2 3" key="1">
    <citation type="submission" date="2023-08" db="EMBL/GenBank/DDBJ databases">
        <authorList>
            <person name="Joshi A."/>
            <person name="Thite S."/>
        </authorList>
    </citation>
    <scope>NUCLEOTIDE SEQUENCE [LARGE SCALE GENOMIC DNA]</scope>
    <source>
        <strain evidence="2 3">AC40</strain>
    </source>
</reference>
<comment type="caution">
    <text evidence="2">The sequence shown here is derived from an EMBL/GenBank/DDBJ whole genome shotgun (WGS) entry which is preliminary data.</text>
</comment>
<dbReference type="Proteomes" id="UP001231616">
    <property type="component" value="Unassembled WGS sequence"/>
</dbReference>